<dbReference type="FunFam" id="1.10.340.70:FF:000003">
    <property type="entry name" value="Protein CBG25708"/>
    <property type="match status" value="1"/>
</dbReference>
<evidence type="ECO:0000256" key="1">
    <source>
        <dbReference type="SAM" id="MobiDB-lite"/>
    </source>
</evidence>
<dbReference type="SUPFAM" id="SSF53098">
    <property type="entry name" value="Ribonuclease H-like"/>
    <property type="match status" value="1"/>
</dbReference>
<dbReference type="PANTHER" id="PTHR37984">
    <property type="entry name" value="PROTEIN CBG26694"/>
    <property type="match status" value="1"/>
</dbReference>
<dbReference type="GO" id="GO:0003676">
    <property type="term" value="F:nucleic acid binding"/>
    <property type="evidence" value="ECO:0007669"/>
    <property type="project" value="InterPro"/>
</dbReference>
<evidence type="ECO:0000259" key="2">
    <source>
        <dbReference type="PROSITE" id="PS50994"/>
    </source>
</evidence>
<sequence length="319" mass="36339">MAVSKENCTPEVVGYWNIRDELSVAGDVVLRGSKLVIHKAMRKSTLEKIHEGHLGIEKCRSRAREAIYWPEVNRDVERVVKNCSSCLKYSYKTPVLTLNKTNSSAVIEATKSVFARHGAPDVLITDIITDNGPQYASNEFQVFTEEWRFQHKTSSPHYPRFNGLAEAAVKRLLKTKDGPLVVEIKKEQRLKQTSTYDKDKRDLTAINQGSQVRMYYHEKKLLEVPAKVVQEISPRSYVVQTGEGVKYRRNRLDLKPAPTDQFVELEEPEDDSPQDLEGEVVSSEEQVKLPNDGDVSSSKTVPRRSNRVINKPKRLIEEC</sequence>
<dbReference type="InterPro" id="IPR036397">
    <property type="entry name" value="RNaseH_sf"/>
</dbReference>
<dbReference type="GO" id="GO:0015074">
    <property type="term" value="P:DNA integration"/>
    <property type="evidence" value="ECO:0007669"/>
    <property type="project" value="InterPro"/>
</dbReference>
<feature type="region of interest" description="Disordered" evidence="1">
    <location>
        <begin position="257"/>
        <end position="319"/>
    </location>
</feature>
<dbReference type="PROSITE" id="PS50994">
    <property type="entry name" value="INTEGRASE"/>
    <property type="match status" value="1"/>
</dbReference>
<dbReference type="InterPro" id="IPR001584">
    <property type="entry name" value="Integrase_cat-core"/>
</dbReference>
<organism evidence="3 4">
    <name type="scientific">Actinia tenebrosa</name>
    <name type="common">Australian red waratah sea anemone</name>
    <dbReference type="NCBI Taxonomy" id="6105"/>
    <lineage>
        <taxon>Eukaryota</taxon>
        <taxon>Metazoa</taxon>
        <taxon>Cnidaria</taxon>
        <taxon>Anthozoa</taxon>
        <taxon>Hexacorallia</taxon>
        <taxon>Actiniaria</taxon>
        <taxon>Actiniidae</taxon>
        <taxon>Actinia</taxon>
    </lineage>
</organism>
<proteinExistence type="predicted"/>
<dbReference type="Gene3D" id="3.30.420.10">
    <property type="entry name" value="Ribonuclease H-like superfamily/Ribonuclease H"/>
    <property type="match status" value="1"/>
</dbReference>
<dbReference type="InParanoid" id="A0A6P8HYA0"/>
<dbReference type="KEGG" id="aten:116296435"/>
<dbReference type="PANTHER" id="PTHR37984:SF5">
    <property type="entry name" value="PROTEIN NYNRIN-LIKE"/>
    <property type="match status" value="1"/>
</dbReference>
<dbReference type="Proteomes" id="UP000515163">
    <property type="component" value="Unplaced"/>
</dbReference>
<protein>
    <submittedName>
        <fullName evidence="4">Uncharacterized protein K02A2.6-like</fullName>
    </submittedName>
</protein>
<name>A0A6P8HYA0_ACTTE</name>
<dbReference type="Gene3D" id="1.10.340.70">
    <property type="match status" value="1"/>
</dbReference>
<evidence type="ECO:0000313" key="3">
    <source>
        <dbReference type="Proteomes" id="UP000515163"/>
    </source>
</evidence>
<dbReference type="AlphaFoldDB" id="A0A6P8HYA0"/>
<feature type="compositionally biased region" description="Acidic residues" evidence="1">
    <location>
        <begin position="263"/>
        <end position="278"/>
    </location>
</feature>
<dbReference type="InterPro" id="IPR041588">
    <property type="entry name" value="Integrase_H2C2"/>
</dbReference>
<dbReference type="InterPro" id="IPR012337">
    <property type="entry name" value="RNaseH-like_sf"/>
</dbReference>
<evidence type="ECO:0000313" key="4">
    <source>
        <dbReference type="RefSeq" id="XP_031560311.1"/>
    </source>
</evidence>
<dbReference type="OrthoDB" id="5986177at2759"/>
<feature type="domain" description="Integrase catalytic" evidence="2">
    <location>
        <begin position="127"/>
        <end position="233"/>
    </location>
</feature>
<reference evidence="4" key="1">
    <citation type="submission" date="2025-08" db="UniProtKB">
        <authorList>
            <consortium name="RefSeq"/>
        </authorList>
    </citation>
    <scope>IDENTIFICATION</scope>
    <source>
        <tissue evidence="4">Tentacle</tissue>
    </source>
</reference>
<dbReference type="Pfam" id="PF17921">
    <property type="entry name" value="Integrase_H2C2"/>
    <property type="match status" value="1"/>
</dbReference>
<dbReference type="InterPro" id="IPR050951">
    <property type="entry name" value="Retrovirus_Pol_polyprotein"/>
</dbReference>
<dbReference type="GeneID" id="116296435"/>
<accession>A0A6P8HYA0</accession>
<dbReference type="RefSeq" id="XP_031560311.1">
    <property type="nucleotide sequence ID" value="XM_031704451.1"/>
</dbReference>
<feature type="compositionally biased region" description="Basic residues" evidence="1">
    <location>
        <begin position="301"/>
        <end position="313"/>
    </location>
</feature>
<gene>
    <name evidence="4" type="primary">LOC116296435</name>
</gene>
<keyword evidence="3" id="KW-1185">Reference proteome</keyword>